<dbReference type="Pfam" id="PF00583">
    <property type="entry name" value="Acetyltransf_1"/>
    <property type="match status" value="1"/>
</dbReference>
<dbReference type="Gene3D" id="3.40.630.30">
    <property type="match status" value="1"/>
</dbReference>
<name>A0ABP5STX8_9ACTN</name>
<evidence type="ECO:0000259" key="1">
    <source>
        <dbReference type="PROSITE" id="PS51186"/>
    </source>
</evidence>
<dbReference type="RefSeq" id="WP_346174457.1">
    <property type="nucleotide sequence ID" value="NZ_BAAASD010000007.1"/>
</dbReference>
<accession>A0ABP5STX8</accession>
<protein>
    <recommendedName>
        <fullName evidence="1">N-acetyltransferase domain-containing protein</fullName>
    </recommendedName>
</protein>
<sequence length="185" mass="21294">MTTSPATVELRRYGRADLNAIRQPLTDVYAEVYSARLSDPFFSIERFEERLKGHVSREPWEVVIGWDGDEPVGYAYGSPLPPRSRWWAGMLEPLPEEMTREDGARTMALCELMVRQPWRKTGIAHRIHEELLSGRAEERVTLLVEPTHPKVKALYESWGYENIGDQQPFPDAPVYATMLRILRPA</sequence>
<gene>
    <name evidence="2" type="ORF">GCM10010246_24010</name>
</gene>
<feature type="domain" description="N-acetyltransferase" evidence="1">
    <location>
        <begin position="8"/>
        <end position="180"/>
    </location>
</feature>
<dbReference type="InterPro" id="IPR016181">
    <property type="entry name" value="Acyl_CoA_acyltransferase"/>
</dbReference>
<organism evidence="2 3">
    <name type="scientific">Streptomyces cuspidosporus</name>
    <dbReference type="NCBI Taxonomy" id="66882"/>
    <lineage>
        <taxon>Bacteria</taxon>
        <taxon>Bacillati</taxon>
        <taxon>Actinomycetota</taxon>
        <taxon>Actinomycetes</taxon>
        <taxon>Kitasatosporales</taxon>
        <taxon>Streptomycetaceae</taxon>
        <taxon>Streptomyces</taxon>
    </lineage>
</organism>
<dbReference type="PROSITE" id="PS51186">
    <property type="entry name" value="GNAT"/>
    <property type="match status" value="1"/>
</dbReference>
<evidence type="ECO:0000313" key="3">
    <source>
        <dbReference type="Proteomes" id="UP001500253"/>
    </source>
</evidence>
<proteinExistence type="predicted"/>
<keyword evidence="3" id="KW-1185">Reference proteome</keyword>
<evidence type="ECO:0000313" key="2">
    <source>
        <dbReference type="EMBL" id="GAA2338573.1"/>
    </source>
</evidence>
<comment type="caution">
    <text evidence="2">The sequence shown here is derived from an EMBL/GenBank/DDBJ whole genome shotgun (WGS) entry which is preliminary data.</text>
</comment>
<dbReference type="Proteomes" id="UP001500253">
    <property type="component" value="Unassembled WGS sequence"/>
</dbReference>
<dbReference type="InterPro" id="IPR000182">
    <property type="entry name" value="GNAT_dom"/>
</dbReference>
<dbReference type="EMBL" id="BAAASD010000007">
    <property type="protein sequence ID" value="GAA2338573.1"/>
    <property type="molecule type" value="Genomic_DNA"/>
</dbReference>
<reference evidence="3" key="1">
    <citation type="journal article" date="2019" name="Int. J. Syst. Evol. Microbiol.">
        <title>The Global Catalogue of Microorganisms (GCM) 10K type strain sequencing project: providing services to taxonomists for standard genome sequencing and annotation.</title>
        <authorList>
            <consortium name="The Broad Institute Genomics Platform"/>
            <consortium name="The Broad Institute Genome Sequencing Center for Infectious Disease"/>
            <person name="Wu L."/>
            <person name="Ma J."/>
        </authorList>
    </citation>
    <scope>NUCLEOTIDE SEQUENCE [LARGE SCALE GENOMIC DNA]</scope>
    <source>
        <strain evidence="3">JCM 4316</strain>
    </source>
</reference>
<dbReference type="SUPFAM" id="SSF55729">
    <property type="entry name" value="Acyl-CoA N-acyltransferases (Nat)"/>
    <property type="match status" value="1"/>
</dbReference>